<evidence type="ECO:0000313" key="4">
    <source>
        <dbReference type="Proteomes" id="UP000029278"/>
    </source>
</evidence>
<keyword evidence="2" id="KW-0812">Transmembrane</keyword>
<feature type="region of interest" description="Disordered" evidence="1">
    <location>
        <begin position="1"/>
        <end position="20"/>
    </location>
</feature>
<evidence type="ECO:0000256" key="1">
    <source>
        <dbReference type="SAM" id="MobiDB-lite"/>
    </source>
</evidence>
<proteinExistence type="predicted"/>
<dbReference type="STRING" id="44252.DJ90_4795"/>
<reference evidence="3 4" key="1">
    <citation type="submission" date="2014-04" db="EMBL/GenBank/DDBJ databases">
        <authorList>
            <person name="Bishop-Lilly K.A."/>
            <person name="Broomall S.M."/>
            <person name="Chain P.S."/>
            <person name="Chertkov O."/>
            <person name="Coyne S.R."/>
            <person name="Daligault H.E."/>
            <person name="Davenport K.W."/>
            <person name="Erkkila T."/>
            <person name="Frey K.G."/>
            <person name="Gibbons H.S."/>
            <person name="Gu W."/>
            <person name="Jaissle J."/>
            <person name="Johnson S.L."/>
            <person name="Koroleva G.I."/>
            <person name="Ladner J.T."/>
            <person name="Lo C.-C."/>
            <person name="Minogue T.D."/>
            <person name="Munk C."/>
            <person name="Palacios G.F."/>
            <person name="Redden C.L."/>
            <person name="Rosenzweig C.N."/>
            <person name="Scholz M.B."/>
            <person name="Teshima H."/>
            <person name="Xu Y."/>
        </authorList>
    </citation>
    <scope>NUCLEOTIDE SEQUENCE [LARGE SCALE GENOMIC DNA]</scope>
    <source>
        <strain evidence="3 4">8244</strain>
    </source>
</reference>
<organism evidence="3 4">
    <name type="scientific">Paenibacillus macerans</name>
    <name type="common">Bacillus macerans</name>
    <dbReference type="NCBI Taxonomy" id="44252"/>
    <lineage>
        <taxon>Bacteria</taxon>
        <taxon>Bacillati</taxon>
        <taxon>Bacillota</taxon>
        <taxon>Bacilli</taxon>
        <taxon>Bacillales</taxon>
        <taxon>Paenibacillaceae</taxon>
        <taxon>Paenibacillus</taxon>
    </lineage>
</organism>
<dbReference type="EMBL" id="JMQA01000052">
    <property type="protein sequence ID" value="KFM93518.1"/>
    <property type="molecule type" value="Genomic_DNA"/>
</dbReference>
<dbReference type="Proteomes" id="UP000029278">
    <property type="component" value="Unassembled WGS sequence"/>
</dbReference>
<protein>
    <submittedName>
        <fullName evidence="3">Putative binding-protein-dependent transport systems inner membrane component</fullName>
    </submittedName>
</protein>
<feature type="transmembrane region" description="Helical" evidence="2">
    <location>
        <begin position="53"/>
        <end position="78"/>
    </location>
</feature>
<keyword evidence="2" id="KW-1133">Transmembrane helix</keyword>
<comment type="caution">
    <text evidence="3">The sequence shown here is derived from an EMBL/GenBank/DDBJ whole genome shotgun (WGS) entry which is preliminary data.</text>
</comment>
<evidence type="ECO:0000313" key="3">
    <source>
        <dbReference type="EMBL" id="KFM93518.1"/>
    </source>
</evidence>
<feature type="transmembrane region" description="Helical" evidence="2">
    <location>
        <begin position="90"/>
        <end position="112"/>
    </location>
</feature>
<keyword evidence="2" id="KW-0472">Membrane</keyword>
<name>A0A090Y435_PAEMA</name>
<gene>
    <name evidence="3" type="ORF">DJ90_4795</name>
</gene>
<dbReference type="HOGENOM" id="CLU_1873367_0_0_9"/>
<keyword evidence="4" id="KW-1185">Reference proteome</keyword>
<sequence length="136" mass="15177">MKERNAGELRNPAHKEGYAAREKPAHRPWLAMGLSILFAGLGQLYNRSYIKGIILIILELAFIITFADFIGLGLWGMVTLGTIPKVDHSIFLLVYGLLSLILLAIAAMIYIVNIRDAKKEAELIAGGWQRPKRHLP</sequence>
<accession>A0A090Y435</accession>
<evidence type="ECO:0000256" key="2">
    <source>
        <dbReference type="SAM" id="Phobius"/>
    </source>
</evidence>
<dbReference type="PATRIC" id="fig|44252.3.peg.5978"/>
<dbReference type="AlphaFoldDB" id="A0A090Y435"/>